<accession>R7SH66</accession>
<gene>
    <name evidence="1" type="ORF">CONPUDRAFT_140527</name>
</gene>
<evidence type="ECO:0000313" key="1">
    <source>
        <dbReference type="EMBL" id="EIW74409.1"/>
    </source>
</evidence>
<dbReference type="EMBL" id="JH711592">
    <property type="protein sequence ID" value="EIW74409.1"/>
    <property type="molecule type" value="Genomic_DNA"/>
</dbReference>
<sequence>MERYFMVFHVSVEHGGTVTVGLFEALASSTKEEQPLVAASCVPHGCRSKHLPTSVARTLDSVLGLLQETRLRMTVLQADVTSTGSI</sequence>
<name>R7SH66_CONPW</name>
<keyword evidence="2" id="KW-1185">Reference proteome</keyword>
<proteinExistence type="predicted"/>
<organism evidence="1 2">
    <name type="scientific">Coniophora puteana (strain RWD-64-598)</name>
    <name type="common">Brown rot fungus</name>
    <dbReference type="NCBI Taxonomy" id="741705"/>
    <lineage>
        <taxon>Eukaryota</taxon>
        <taxon>Fungi</taxon>
        <taxon>Dikarya</taxon>
        <taxon>Basidiomycota</taxon>
        <taxon>Agaricomycotina</taxon>
        <taxon>Agaricomycetes</taxon>
        <taxon>Agaricomycetidae</taxon>
        <taxon>Boletales</taxon>
        <taxon>Coniophorineae</taxon>
        <taxon>Coniophoraceae</taxon>
        <taxon>Coniophora</taxon>
    </lineage>
</organism>
<dbReference type="GeneID" id="19201534"/>
<protein>
    <submittedName>
        <fullName evidence="1">Uncharacterized protein</fullName>
    </submittedName>
</protein>
<dbReference type="KEGG" id="cput:CONPUDRAFT_140527"/>
<dbReference type="AlphaFoldDB" id="R7SH66"/>
<reference evidence="2" key="1">
    <citation type="journal article" date="2012" name="Science">
        <title>The Paleozoic origin of enzymatic lignin decomposition reconstructed from 31 fungal genomes.</title>
        <authorList>
            <person name="Floudas D."/>
            <person name="Binder M."/>
            <person name="Riley R."/>
            <person name="Barry K."/>
            <person name="Blanchette R.A."/>
            <person name="Henrissat B."/>
            <person name="Martinez A.T."/>
            <person name="Otillar R."/>
            <person name="Spatafora J.W."/>
            <person name="Yadav J.S."/>
            <person name="Aerts A."/>
            <person name="Benoit I."/>
            <person name="Boyd A."/>
            <person name="Carlson A."/>
            <person name="Copeland A."/>
            <person name="Coutinho P.M."/>
            <person name="de Vries R.P."/>
            <person name="Ferreira P."/>
            <person name="Findley K."/>
            <person name="Foster B."/>
            <person name="Gaskell J."/>
            <person name="Glotzer D."/>
            <person name="Gorecki P."/>
            <person name="Heitman J."/>
            <person name="Hesse C."/>
            <person name="Hori C."/>
            <person name="Igarashi K."/>
            <person name="Jurgens J.A."/>
            <person name="Kallen N."/>
            <person name="Kersten P."/>
            <person name="Kohler A."/>
            <person name="Kuees U."/>
            <person name="Kumar T.K.A."/>
            <person name="Kuo A."/>
            <person name="LaButti K."/>
            <person name="Larrondo L.F."/>
            <person name="Lindquist E."/>
            <person name="Ling A."/>
            <person name="Lombard V."/>
            <person name="Lucas S."/>
            <person name="Lundell T."/>
            <person name="Martin R."/>
            <person name="McLaughlin D.J."/>
            <person name="Morgenstern I."/>
            <person name="Morin E."/>
            <person name="Murat C."/>
            <person name="Nagy L.G."/>
            <person name="Nolan M."/>
            <person name="Ohm R.A."/>
            <person name="Patyshakuliyeva A."/>
            <person name="Rokas A."/>
            <person name="Ruiz-Duenas F.J."/>
            <person name="Sabat G."/>
            <person name="Salamov A."/>
            <person name="Samejima M."/>
            <person name="Schmutz J."/>
            <person name="Slot J.C."/>
            <person name="St John F."/>
            <person name="Stenlid J."/>
            <person name="Sun H."/>
            <person name="Sun S."/>
            <person name="Syed K."/>
            <person name="Tsang A."/>
            <person name="Wiebenga A."/>
            <person name="Young D."/>
            <person name="Pisabarro A."/>
            <person name="Eastwood D.C."/>
            <person name="Martin F."/>
            <person name="Cullen D."/>
            <person name="Grigoriev I.V."/>
            <person name="Hibbett D.S."/>
        </authorList>
    </citation>
    <scope>NUCLEOTIDE SEQUENCE [LARGE SCALE GENOMIC DNA]</scope>
    <source>
        <strain evidence="2">RWD-64-598 SS2</strain>
    </source>
</reference>
<evidence type="ECO:0000313" key="2">
    <source>
        <dbReference type="Proteomes" id="UP000053558"/>
    </source>
</evidence>
<dbReference type="Proteomes" id="UP000053558">
    <property type="component" value="Unassembled WGS sequence"/>
</dbReference>
<dbReference type="RefSeq" id="XP_007775427.1">
    <property type="nucleotide sequence ID" value="XM_007777237.1"/>
</dbReference>